<evidence type="ECO:0000256" key="1">
    <source>
        <dbReference type="ARBA" id="ARBA00006611"/>
    </source>
</evidence>
<feature type="compositionally biased region" description="Low complexity" evidence="4">
    <location>
        <begin position="21"/>
        <end position="38"/>
    </location>
</feature>
<dbReference type="InterPro" id="IPR027417">
    <property type="entry name" value="P-loop_NTPase"/>
</dbReference>
<dbReference type="PANTHER" id="PTHR30258">
    <property type="entry name" value="TYPE II SECRETION SYSTEM PROTEIN GSPE-RELATED"/>
    <property type="match status" value="1"/>
</dbReference>
<gene>
    <name evidence="6" type="ORF">CAL12_09155</name>
</gene>
<reference evidence="6 7" key="1">
    <citation type="submission" date="2017-05" db="EMBL/GenBank/DDBJ databases">
        <title>Complete and WGS of Bordetella genogroups.</title>
        <authorList>
            <person name="Spilker T."/>
            <person name="LiPuma J."/>
        </authorList>
    </citation>
    <scope>NUCLEOTIDE SEQUENCE [LARGE SCALE GENOMIC DNA]</scope>
    <source>
        <strain evidence="6 7">AU19157</strain>
    </source>
</reference>
<sequence>MLVRRLPTGLVTQATHDAHATHPAHPAHPAQLAQPAQPARAAPAAVPVLATQDDIARIDPAFSRALGDEFDLASLAGRLCPVRLQDGSIAIFALSDYAAGDQIDEIERMVRRRGGRLASPSRYILPAPLLLSVARGQLTLRRLRDPSTVSTVATDRNTSALAAGFCDIVTWGVRHEASDVHLNVRRRSPESDVRFTIAGRYVAPARFRHMPTATLMEMLAVAWMDIQGGNGAVFDPCIEQQGQLHIQVDDRPVMLRWASLATDDGPSVCLRLLRLDMRADGSSLHTLGYLDSQIEMLRQASRSDGGAVVLAGVVGSGKSTTIATLIRTLPDDRKVITLEDPVEYRIGNALQNSVVRKLDDTGATAFDAKLRTVKRSAMDDLLIGEIRDAETGRAFMDLAGSGVNLYTTTHACSALMIPERLASDFIGVSRDFLATPGVLKLLVYQALLPRLCPHCALPLAGLLAGSQGDAWRQWTRRFTALYSVAVDVLRMRNATGCEHCANAELPHLNGTAGRTVVAEMIEPAHDDVFLRCVRRRDNLALRRHLRGRRVAPFDHPDMTGKSAMECAVYKAAAGQIDPREIESRFQSYASVQRERALAGDAHA</sequence>
<dbReference type="InterPro" id="IPR001482">
    <property type="entry name" value="T2SS/T4SS_dom"/>
</dbReference>
<keyword evidence="3" id="KW-0067">ATP-binding</keyword>
<dbReference type="GO" id="GO:0005886">
    <property type="term" value="C:plasma membrane"/>
    <property type="evidence" value="ECO:0007669"/>
    <property type="project" value="TreeGrafter"/>
</dbReference>
<accession>A0A1W6YIW4</accession>
<dbReference type="GO" id="GO:0016887">
    <property type="term" value="F:ATP hydrolysis activity"/>
    <property type="evidence" value="ECO:0007669"/>
    <property type="project" value="TreeGrafter"/>
</dbReference>
<keyword evidence="2" id="KW-0547">Nucleotide-binding</keyword>
<dbReference type="Gene3D" id="3.40.50.300">
    <property type="entry name" value="P-loop containing nucleotide triphosphate hydrolases"/>
    <property type="match status" value="1"/>
</dbReference>
<proteinExistence type="inferred from homology"/>
<evidence type="ECO:0000256" key="3">
    <source>
        <dbReference type="ARBA" id="ARBA00022840"/>
    </source>
</evidence>
<dbReference type="STRING" id="1416806.CAL12_09155"/>
<dbReference type="AlphaFoldDB" id="A0A1W6YIW4"/>
<evidence type="ECO:0000256" key="2">
    <source>
        <dbReference type="ARBA" id="ARBA00022741"/>
    </source>
</evidence>
<protein>
    <submittedName>
        <fullName evidence="6">General secretion pathway protein</fullName>
    </submittedName>
</protein>
<dbReference type="SUPFAM" id="SSF52540">
    <property type="entry name" value="P-loop containing nucleoside triphosphate hydrolases"/>
    <property type="match status" value="1"/>
</dbReference>
<evidence type="ECO:0000313" key="6">
    <source>
        <dbReference type="EMBL" id="ARP80992.1"/>
    </source>
</evidence>
<feature type="domain" description="Bacterial type II secretion system protein E" evidence="5">
    <location>
        <begin position="172"/>
        <end position="546"/>
    </location>
</feature>
<dbReference type="Proteomes" id="UP000194151">
    <property type="component" value="Chromosome"/>
</dbReference>
<dbReference type="Gene3D" id="3.30.450.90">
    <property type="match status" value="1"/>
</dbReference>
<evidence type="ECO:0000259" key="5">
    <source>
        <dbReference type="Pfam" id="PF00437"/>
    </source>
</evidence>
<dbReference type="PANTHER" id="PTHR30258:SF1">
    <property type="entry name" value="PROTEIN TRANSPORT PROTEIN HOFB HOMOLOG"/>
    <property type="match status" value="1"/>
</dbReference>
<evidence type="ECO:0000313" key="7">
    <source>
        <dbReference type="Proteomes" id="UP000194151"/>
    </source>
</evidence>
<dbReference type="KEGG" id="bgv:CAL12_09155"/>
<dbReference type="Pfam" id="PF00437">
    <property type="entry name" value="T2SSE"/>
    <property type="match status" value="1"/>
</dbReference>
<organism evidence="6 7">
    <name type="scientific">Bordetella genomosp. 8</name>
    <dbReference type="NCBI Taxonomy" id="1416806"/>
    <lineage>
        <taxon>Bacteria</taxon>
        <taxon>Pseudomonadati</taxon>
        <taxon>Pseudomonadota</taxon>
        <taxon>Betaproteobacteria</taxon>
        <taxon>Burkholderiales</taxon>
        <taxon>Alcaligenaceae</taxon>
        <taxon>Bordetella</taxon>
    </lineage>
</organism>
<feature type="region of interest" description="Disordered" evidence="4">
    <location>
        <begin position="17"/>
        <end position="38"/>
    </location>
</feature>
<dbReference type="OrthoDB" id="5790493at2"/>
<name>A0A1W6YIW4_9BORD</name>
<evidence type="ECO:0000256" key="4">
    <source>
        <dbReference type="SAM" id="MobiDB-lite"/>
    </source>
</evidence>
<dbReference type="EMBL" id="CP021108">
    <property type="protein sequence ID" value="ARP80992.1"/>
    <property type="molecule type" value="Genomic_DNA"/>
</dbReference>
<comment type="similarity">
    <text evidence="1">Belongs to the GSP E family.</text>
</comment>
<keyword evidence="7" id="KW-1185">Reference proteome</keyword>
<dbReference type="RefSeq" id="WP_086064203.1">
    <property type="nucleotide sequence ID" value="NZ_CP021108.1"/>
</dbReference>
<dbReference type="GO" id="GO:0005524">
    <property type="term" value="F:ATP binding"/>
    <property type="evidence" value="ECO:0007669"/>
    <property type="project" value="UniProtKB-KW"/>
</dbReference>